<dbReference type="PANTHER" id="PTHR37816:SF2">
    <property type="entry name" value="DNA TOPOLOGY MODULATION PROTEIN FLAR-RELATED PROTEIN"/>
    <property type="match status" value="1"/>
</dbReference>
<dbReference type="InterPro" id="IPR052922">
    <property type="entry name" value="Cytidylate_Kinase-2"/>
</dbReference>
<name>A0ABU2ZSY4_9ALTE</name>
<organism evidence="1 2">
    <name type="scientific">Glaciecola petra</name>
    <dbReference type="NCBI Taxonomy" id="3075602"/>
    <lineage>
        <taxon>Bacteria</taxon>
        <taxon>Pseudomonadati</taxon>
        <taxon>Pseudomonadota</taxon>
        <taxon>Gammaproteobacteria</taxon>
        <taxon>Alteromonadales</taxon>
        <taxon>Alteromonadaceae</taxon>
        <taxon>Glaciecola</taxon>
    </lineage>
</organism>
<proteinExistence type="predicted"/>
<accession>A0ABU2ZSY4</accession>
<protein>
    <submittedName>
        <fullName evidence="1">AAA family ATPase</fullName>
    </submittedName>
</protein>
<evidence type="ECO:0000313" key="2">
    <source>
        <dbReference type="Proteomes" id="UP001253545"/>
    </source>
</evidence>
<dbReference type="RefSeq" id="WP_311367999.1">
    <property type="nucleotide sequence ID" value="NZ_JAVRHX010000001.1"/>
</dbReference>
<dbReference type="Pfam" id="PF13238">
    <property type="entry name" value="AAA_18"/>
    <property type="match status" value="1"/>
</dbReference>
<keyword evidence="2" id="KW-1185">Reference proteome</keyword>
<dbReference type="PANTHER" id="PTHR37816">
    <property type="entry name" value="YALI0E33011P"/>
    <property type="match status" value="1"/>
</dbReference>
<comment type="caution">
    <text evidence="1">The sequence shown here is derived from an EMBL/GenBank/DDBJ whole genome shotgun (WGS) entry which is preliminary data.</text>
</comment>
<evidence type="ECO:0000313" key="1">
    <source>
        <dbReference type="EMBL" id="MDT0594532.1"/>
    </source>
</evidence>
<sequence length="159" mass="18040">MKKVLIFGNSGSGKSTLAKKLSKLEGLAHLDLDSLAWMENQPLTRRPLVASELEIKNFVSANEAWVIEGCYSDLLLLATPFANELIFMNLPINICIENARQRPWEPHKYPSKKAQDANLDMLIDWIEQYETRDDTFSAKAHKALYDNFAGTKTEIVINQ</sequence>
<dbReference type="EMBL" id="JAVRHX010000001">
    <property type="protein sequence ID" value="MDT0594532.1"/>
    <property type="molecule type" value="Genomic_DNA"/>
</dbReference>
<gene>
    <name evidence="1" type="ORF">RM552_06720</name>
</gene>
<dbReference type="SUPFAM" id="SSF52540">
    <property type="entry name" value="P-loop containing nucleoside triphosphate hydrolases"/>
    <property type="match status" value="1"/>
</dbReference>
<dbReference type="Gene3D" id="3.40.50.300">
    <property type="entry name" value="P-loop containing nucleotide triphosphate hydrolases"/>
    <property type="match status" value="1"/>
</dbReference>
<dbReference type="InterPro" id="IPR027417">
    <property type="entry name" value="P-loop_NTPase"/>
</dbReference>
<reference evidence="1 2" key="1">
    <citation type="submission" date="2023-09" db="EMBL/GenBank/DDBJ databases">
        <authorList>
            <person name="Rey-Velasco X."/>
        </authorList>
    </citation>
    <scope>NUCLEOTIDE SEQUENCE [LARGE SCALE GENOMIC DNA]</scope>
    <source>
        <strain evidence="1 2">P117</strain>
    </source>
</reference>
<dbReference type="Proteomes" id="UP001253545">
    <property type="component" value="Unassembled WGS sequence"/>
</dbReference>